<keyword evidence="7 10" id="KW-0067">ATP-binding</keyword>
<dbReference type="Pfam" id="PF00370">
    <property type="entry name" value="FGGY_N"/>
    <property type="match status" value="1"/>
</dbReference>
<evidence type="ECO:0000256" key="11">
    <source>
        <dbReference type="RuleBase" id="RU003733"/>
    </source>
</evidence>
<feature type="binding site" evidence="10">
    <location>
        <position position="251"/>
    </location>
    <ligand>
        <name>glycerol</name>
        <dbReference type="ChEBI" id="CHEBI:17754"/>
    </ligand>
</feature>
<feature type="binding site" evidence="10">
    <location>
        <position position="273"/>
    </location>
    <ligand>
        <name>ADP</name>
        <dbReference type="ChEBI" id="CHEBI:456216"/>
    </ligand>
</feature>
<dbReference type="EMBL" id="VFOM01000002">
    <property type="protein sequence ID" value="TQL46769.1"/>
    <property type="molecule type" value="Genomic_DNA"/>
</dbReference>
<feature type="binding site" evidence="10">
    <location>
        <position position="317"/>
    </location>
    <ligand>
        <name>ADP</name>
        <dbReference type="ChEBI" id="CHEBI:456216"/>
    </ligand>
</feature>
<comment type="function">
    <text evidence="9 10">Key enzyme in the regulation of glycerol uptake and metabolism. Catalyzes the phosphorylation of glycerol to yield sn-glycerol 3-phosphate.</text>
</comment>
<evidence type="ECO:0000256" key="7">
    <source>
        <dbReference type="ARBA" id="ARBA00022840"/>
    </source>
</evidence>
<keyword evidence="15" id="KW-1185">Reference proteome</keyword>
<comment type="activity regulation">
    <text evidence="10">Inhibited by fructose 1,6-bisphosphate (FBP).</text>
</comment>
<name>A0A542YFA9_9MICO</name>
<dbReference type="InterPro" id="IPR018483">
    <property type="entry name" value="Carb_kinase_FGGY_CS"/>
</dbReference>
<dbReference type="GO" id="GO:0006072">
    <property type="term" value="P:glycerol-3-phosphate metabolic process"/>
    <property type="evidence" value="ECO:0007669"/>
    <property type="project" value="InterPro"/>
</dbReference>
<dbReference type="PANTHER" id="PTHR10196">
    <property type="entry name" value="SUGAR KINASE"/>
    <property type="match status" value="1"/>
</dbReference>
<dbReference type="FunFam" id="3.30.420.40:FF:000007">
    <property type="entry name" value="Glycerol kinase"/>
    <property type="match status" value="1"/>
</dbReference>
<evidence type="ECO:0000256" key="4">
    <source>
        <dbReference type="ARBA" id="ARBA00022741"/>
    </source>
</evidence>
<feature type="binding site" evidence="10">
    <location>
        <position position="422"/>
    </location>
    <ligand>
        <name>ADP</name>
        <dbReference type="ChEBI" id="CHEBI:456216"/>
    </ligand>
</feature>
<feature type="binding site" evidence="10">
    <location>
        <position position="19"/>
    </location>
    <ligand>
        <name>ATP</name>
        <dbReference type="ChEBI" id="CHEBI:30616"/>
    </ligand>
</feature>
<dbReference type="Proteomes" id="UP000317998">
    <property type="component" value="Unassembled WGS sequence"/>
</dbReference>
<feature type="domain" description="Carbohydrate kinase FGGY N-terminal" evidence="12">
    <location>
        <begin position="9"/>
        <end position="258"/>
    </location>
</feature>
<feature type="binding site" evidence="10">
    <location>
        <position position="273"/>
    </location>
    <ligand>
        <name>ATP</name>
        <dbReference type="ChEBI" id="CHEBI:30616"/>
    </ligand>
</feature>
<comment type="similarity">
    <text evidence="2 10 11">Belongs to the FGGY kinase family.</text>
</comment>
<keyword evidence="3 10" id="KW-0808">Transferase</keyword>
<evidence type="ECO:0000313" key="14">
    <source>
        <dbReference type="EMBL" id="TQL46769.1"/>
    </source>
</evidence>
<feature type="binding site" evidence="10">
    <location>
        <position position="321"/>
    </location>
    <ligand>
        <name>ATP</name>
        <dbReference type="ChEBI" id="CHEBI:30616"/>
    </ligand>
</feature>
<feature type="binding site" evidence="10">
    <location>
        <position position="17"/>
    </location>
    <ligand>
        <name>ADP</name>
        <dbReference type="ChEBI" id="CHEBI:456216"/>
    </ligand>
</feature>
<feature type="domain" description="Carbohydrate kinase FGGY C-terminal" evidence="13">
    <location>
        <begin position="268"/>
        <end position="457"/>
    </location>
</feature>
<dbReference type="InterPro" id="IPR005999">
    <property type="entry name" value="Glycerol_kin"/>
</dbReference>
<evidence type="ECO:0000256" key="2">
    <source>
        <dbReference type="ARBA" id="ARBA00009156"/>
    </source>
</evidence>
<keyword evidence="4 10" id="KW-0547">Nucleotide-binding</keyword>
<feature type="binding site" evidence="10">
    <location>
        <position position="251"/>
    </location>
    <ligand>
        <name>sn-glycerol 3-phosphate</name>
        <dbReference type="ChEBI" id="CHEBI:57597"/>
    </ligand>
</feature>
<feature type="binding site" evidence="10">
    <location>
        <position position="317"/>
    </location>
    <ligand>
        <name>ATP</name>
        <dbReference type="ChEBI" id="CHEBI:30616"/>
    </ligand>
</feature>
<feature type="binding site" evidence="10">
    <location>
        <position position="418"/>
    </location>
    <ligand>
        <name>ADP</name>
        <dbReference type="ChEBI" id="CHEBI:456216"/>
    </ligand>
</feature>
<dbReference type="Gene3D" id="3.30.420.40">
    <property type="match status" value="2"/>
</dbReference>
<feature type="binding site" evidence="10">
    <location>
        <position position="88"/>
    </location>
    <ligand>
        <name>glycerol</name>
        <dbReference type="ChEBI" id="CHEBI:17754"/>
    </ligand>
</feature>
<dbReference type="GO" id="GO:0005524">
    <property type="term" value="F:ATP binding"/>
    <property type="evidence" value="ECO:0007669"/>
    <property type="project" value="UniProtKB-UniRule"/>
</dbReference>
<dbReference type="NCBIfam" id="TIGR01311">
    <property type="entry name" value="glycerol_kin"/>
    <property type="match status" value="1"/>
</dbReference>
<feature type="binding site" evidence="10">
    <location>
        <position position="418"/>
    </location>
    <ligand>
        <name>ATP</name>
        <dbReference type="ChEBI" id="CHEBI:30616"/>
    </ligand>
</feature>
<evidence type="ECO:0000259" key="12">
    <source>
        <dbReference type="Pfam" id="PF00370"/>
    </source>
</evidence>
<evidence type="ECO:0000256" key="9">
    <source>
        <dbReference type="ARBA" id="ARBA00054633"/>
    </source>
</evidence>
<dbReference type="FunFam" id="3.30.420.40:FF:000008">
    <property type="entry name" value="Glycerol kinase"/>
    <property type="match status" value="1"/>
</dbReference>
<dbReference type="InterPro" id="IPR018485">
    <property type="entry name" value="FGGY_C"/>
</dbReference>
<dbReference type="OrthoDB" id="9805576at2"/>
<evidence type="ECO:0000256" key="1">
    <source>
        <dbReference type="ARBA" id="ARBA00005190"/>
    </source>
</evidence>
<comment type="catalytic activity">
    <reaction evidence="8 10">
        <text>glycerol + ATP = sn-glycerol 3-phosphate + ADP + H(+)</text>
        <dbReference type="Rhea" id="RHEA:21644"/>
        <dbReference type="ChEBI" id="CHEBI:15378"/>
        <dbReference type="ChEBI" id="CHEBI:17754"/>
        <dbReference type="ChEBI" id="CHEBI:30616"/>
        <dbReference type="ChEBI" id="CHEBI:57597"/>
        <dbReference type="ChEBI" id="CHEBI:456216"/>
        <dbReference type="EC" id="2.7.1.30"/>
    </reaction>
</comment>
<keyword evidence="5 10" id="KW-0418">Kinase</keyword>
<comment type="pathway">
    <text evidence="1 10">Polyol metabolism; glycerol degradation via glycerol kinase pathway; sn-glycerol 3-phosphate from glycerol: step 1/1.</text>
</comment>
<dbReference type="AlphaFoldDB" id="A0A542YFA9"/>
<feature type="binding site" evidence="10">
    <location>
        <position position="88"/>
    </location>
    <ligand>
        <name>sn-glycerol 3-phosphate</name>
        <dbReference type="ChEBI" id="CHEBI:57597"/>
    </ligand>
</feature>
<dbReference type="InterPro" id="IPR043129">
    <property type="entry name" value="ATPase_NBD"/>
</dbReference>
<dbReference type="NCBIfam" id="NF000756">
    <property type="entry name" value="PRK00047.1"/>
    <property type="match status" value="1"/>
</dbReference>
<feature type="binding site" evidence="10">
    <location>
        <position position="139"/>
    </location>
    <ligand>
        <name>sn-glycerol 3-phosphate</name>
        <dbReference type="ChEBI" id="CHEBI:57597"/>
    </ligand>
</feature>
<evidence type="ECO:0000256" key="6">
    <source>
        <dbReference type="ARBA" id="ARBA00022798"/>
    </source>
</evidence>
<dbReference type="PROSITE" id="PS00445">
    <property type="entry name" value="FGGY_KINASES_2"/>
    <property type="match status" value="1"/>
</dbReference>
<dbReference type="SUPFAM" id="SSF53067">
    <property type="entry name" value="Actin-like ATPase domain"/>
    <property type="match status" value="2"/>
</dbReference>
<sequence length="513" mass="55410">MANAGSAEYVMAIDQGTTSTRAIIVDRSARVVSSGQLEHRQLFPRAGWVEHDAVEIWNSVREAVGIALSRAELSPHDIAAVGVTNQRETAVVWNRLTGRPVYNAIVWQDTRTQSIVDRLAGEAGVDRYKQIVGLPLATYFAGPKVAWILENVDGCREAAEAGELLFGTIDSWLLWNLTGGRDGGVHVTDVTNASRTLLMDLDTLSWREDIAAELGIPLSMLPSIRSSSEVYGTCSENGMLPGVPIAGILGDQQAAMFGQACFDEGMAKNTYGTGNFVLLNTGTKRVDSANGLLTTVCYQLGSAAPVYALEGSIAVTGSLVQWLRDNLGLINEASDIERLALSVDDNGGAYFVPAFSGLFAPHWRQDARGALLGLTRFVNRAHIARAALEATAFQTREVMEAMNADAGVELAELRVDGGMVANELLMQFQADQLGVDVIRPRVTETTALGAAFAAGIAIGFWKGTQEVADTWAEDARWSPTMPDGERDRLYRNWKKAVTKTMGWVDDDVEASEP</sequence>
<dbReference type="HAMAP" id="MF_00186">
    <property type="entry name" value="Glycerol_kin"/>
    <property type="match status" value="1"/>
</dbReference>
<feature type="binding site" evidence="10">
    <location>
        <position position="87"/>
    </location>
    <ligand>
        <name>glycerol</name>
        <dbReference type="ChEBI" id="CHEBI:17754"/>
    </ligand>
</feature>
<evidence type="ECO:0000256" key="10">
    <source>
        <dbReference type="HAMAP-Rule" id="MF_00186"/>
    </source>
</evidence>
<accession>A0A542YFA9</accession>
<feature type="binding site" evidence="10">
    <location>
        <position position="18"/>
    </location>
    <ligand>
        <name>ATP</name>
        <dbReference type="ChEBI" id="CHEBI:30616"/>
    </ligand>
</feature>
<proteinExistence type="inferred from homology"/>
<dbReference type="InterPro" id="IPR000577">
    <property type="entry name" value="Carb_kinase_FGGY"/>
</dbReference>
<comment type="caution">
    <text evidence="14">The sequence shown here is derived from an EMBL/GenBank/DDBJ whole genome shotgun (WGS) entry which is preliminary data.</text>
</comment>
<organism evidence="14 15">
    <name type="scientific">Homoserinimonas aerilata</name>
    <dbReference type="NCBI Taxonomy" id="1162970"/>
    <lineage>
        <taxon>Bacteria</taxon>
        <taxon>Bacillati</taxon>
        <taxon>Actinomycetota</taxon>
        <taxon>Actinomycetes</taxon>
        <taxon>Micrococcales</taxon>
        <taxon>Microbacteriaceae</taxon>
        <taxon>Homoserinimonas</taxon>
    </lineage>
</organism>
<dbReference type="Pfam" id="PF02782">
    <property type="entry name" value="FGGY_C"/>
    <property type="match status" value="1"/>
</dbReference>
<feature type="binding site" evidence="10">
    <location>
        <position position="139"/>
    </location>
    <ligand>
        <name>glycerol</name>
        <dbReference type="ChEBI" id="CHEBI:17754"/>
    </ligand>
</feature>
<dbReference type="RefSeq" id="WP_141881447.1">
    <property type="nucleotide sequence ID" value="NZ_VFOM01000002.1"/>
</dbReference>
<dbReference type="UniPathway" id="UPA00618">
    <property type="reaction ID" value="UER00672"/>
</dbReference>
<reference evidence="14 15" key="1">
    <citation type="submission" date="2019-06" db="EMBL/GenBank/DDBJ databases">
        <title>Sequencing the genomes of 1000 actinobacteria strains.</title>
        <authorList>
            <person name="Klenk H.-P."/>
        </authorList>
    </citation>
    <scope>NUCLEOTIDE SEQUENCE [LARGE SCALE GENOMIC DNA]</scope>
    <source>
        <strain evidence="14 15">DSM 26477</strain>
    </source>
</reference>
<dbReference type="GO" id="GO:0005829">
    <property type="term" value="C:cytosol"/>
    <property type="evidence" value="ECO:0007669"/>
    <property type="project" value="UniProtKB-ARBA"/>
</dbReference>
<dbReference type="InterPro" id="IPR018484">
    <property type="entry name" value="FGGY_N"/>
</dbReference>
<dbReference type="EC" id="2.7.1.30" evidence="10"/>
<feature type="binding site" evidence="10">
    <location>
        <position position="252"/>
    </location>
    <ligand>
        <name>glycerol</name>
        <dbReference type="ChEBI" id="CHEBI:17754"/>
    </ligand>
</feature>
<dbReference type="PANTHER" id="PTHR10196:SF69">
    <property type="entry name" value="GLYCEROL KINASE"/>
    <property type="match status" value="1"/>
</dbReference>
<dbReference type="PIRSF" id="PIRSF000538">
    <property type="entry name" value="GlpK"/>
    <property type="match status" value="1"/>
</dbReference>
<feature type="binding site" evidence="10">
    <location>
        <position position="87"/>
    </location>
    <ligand>
        <name>sn-glycerol 3-phosphate</name>
        <dbReference type="ChEBI" id="CHEBI:57597"/>
    </ligand>
</feature>
<evidence type="ECO:0000256" key="3">
    <source>
        <dbReference type="ARBA" id="ARBA00022679"/>
    </source>
</evidence>
<keyword evidence="6 10" id="KW-0319">Glycerol metabolism</keyword>
<protein>
    <recommendedName>
        <fullName evidence="10">Glycerol kinase</fullName>
        <ecNumber evidence="10">2.7.1.30</ecNumber>
    </recommendedName>
    <alternativeName>
        <fullName evidence="10">ATP:glycerol 3-phosphotransferase</fullName>
    </alternativeName>
    <alternativeName>
        <fullName evidence="10">Glycerokinase</fullName>
        <shortName evidence="10">GK</shortName>
    </alternativeName>
</protein>
<feature type="binding site" evidence="10">
    <location>
        <position position="17"/>
    </location>
    <ligand>
        <name>ATP</name>
        <dbReference type="ChEBI" id="CHEBI:30616"/>
    </ligand>
</feature>
<feature type="binding site" evidence="10">
    <location>
        <position position="17"/>
    </location>
    <ligand>
        <name>sn-glycerol 3-phosphate</name>
        <dbReference type="ChEBI" id="CHEBI:57597"/>
    </ligand>
</feature>
<dbReference type="CDD" id="cd07769">
    <property type="entry name" value="ASKHA_NBD_FGGY_GK"/>
    <property type="match status" value="1"/>
</dbReference>
<dbReference type="GO" id="GO:0004370">
    <property type="term" value="F:glycerol kinase activity"/>
    <property type="evidence" value="ECO:0007669"/>
    <property type="project" value="UniProtKB-UniRule"/>
</dbReference>
<evidence type="ECO:0000256" key="5">
    <source>
        <dbReference type="ARBA" id="ARBA00022777"/>
    </source>
</evidence>
<evidence type="ECO:0000256" key="8">
    <source>
        <dbReference type="ARBA" id="ARBA00052101"/>
    </source>
</evidence>
<gene>
    <name evidence="10" type="primary">glpK</name>
    <name evidence="14" type="ORF">FB562_2294</name>
</gene>
<dbReference type="GO" id="GO:0019563">
    <property type="term" value="P:glycerol catabolic process"/>
    <property type="evidence" value="ECO:0007669"/>
    <property type="project" value="UniProtKB-UniRule"/>
</dbReference>
<evidence type="ECO:0000259" key="13">
    <source>
        <dbReference type="Pfam" id="PF02782"/>
    </source>
</evidence>
<evidence type="ECO:0000313" key="15">
    <source>
        <dbReference type="Proteomes" id="UP000317998"/>
    </source>
</evidence>
<feature type="binding site" evidence="10">
    <location>
        <position position="21"/>
    </location>
    <ligand>
        <name>ADP</name>
        <dbReference type="ChEBI" id="CHEBI:456216"/>
    </ligand>
</feature>